<gene>
    <name evidence="2" type="ordered locus">Os03g0714800</name>
</gene>
<accession>Q0DP49</accession>
<reference evidence="3" key="2">
    <citation type="journal article" date="2008" name="Nucleic Acids Res.">
        <title>The rice annotation project database (RAP-DB): 2008 update.</title>
        <authorList>
            <consortium name="The rice annotation project (RAP)"/>
        </authorList>
    </citation>
    <scope>GENOME REANNOTATION</scope>
    <source>
        <strain evidence="3">cv. Nipponbare</strain>
    </source>
</reference>
<dbReference type="Pfam" id="PF03004">
    <property type="entry name" value="Transposase_24"/>
    <property type="match status" value="1"/>
</dbReference>
<dbReference type="EMBL" id="AP008209">
    <property type="protein sequence ID" value="BAF12989.2"/>
    <property type="molecule type" value="Genomic_DNA"/>
</dbReference>
<dbReference type="InterPro" id="IPR004264">
    <property type="entry name" value="Transposase_23"/>
</dbReference>
<evidence type="ECO:0000313" key="3">
    <source>
        <dbReference type="Proteomes" id="UP000000763"/>
    </source>
</evidence>
<dbReference type="InterPro" id="IPR004252">
    <property type="entry name" value="Probable_transposase_24"/>
</dbReference>
<dbReference type="Pfam" id="PF03017">
    <property type="entry name" value="Transposase_23"/>
    <property type="match status" value="1"/>
</dbReference>
<evidence type="ECO:0000313" key="2">
    <source>
        <dbReference type="EMBL" id="BAF12989.2"/>
    </source>
</evidence>
<dbReference type="Proteomes" id="UP000000763">
    <property type="component" value="Chromosome 3"/>
</dbReference>
<organism evidence="2 3">
    <name type="scientific">Oryza sativa subsp. japonica</name>
    <name type="common">Rice</name>
    <dbReference type="NCBI Taxonomy" id="39947"/>
    <lineage>
        <taxon>Eukaryota</taxon>
        <taxon>Viridiplantae</taxon>
        <taxon>Streptophyta</taxon>
        <taxon>Embryophyta</taxon>
        <taxon>Tracheophyta</taxon>
        <taxon>Spermatophyta</taxon>
        <taxon>Magnoliopsida</taxon>
        <taxon>Liliopsida</taxon>
        <taxon>Poales</taxon>
        <taxon>Poaceae</taxon>
        <taxon>BOP clade</taxon>
        <taxon>Oryzoideae</taxon>
        <taxon>Oryzeae</taxon>
        <taxon>Oryzinae</taxon>
        <taxon>Oryza</taxon>
        <taxon>Oryza sativa</taxon>
    </lineage>
</organism>
<dbReference type="InterPro" id="IPR004242">
    <property type="entry name" value="Transposase_21"/>
</dbReference>
<evidence type="ECO:0000259" key="1">
    <source>
        <dbReference type="Pfam" id="PF03017"/>
    </source>
</evidence>
<proteinExistence type="predicted"/>
<sequence length="738" mass="84175">MESETEGQQFDDMDAMLRNGLGFNDFNAVEGDGDVGEHSEDAEKFYKLAADASQDLYPGSKMSKLQFIIKLLHGMKTCYLGHRRFLPQNHSFRFDEKSFDGTKELRDAPVQPSGHDILKETENLNVVFGKAEKKKRKRKDDDNNDGGSTVIWKKRSCFFRLPYWEHLLVRHNLDIMHIEKNVCDNIVNTLLNVDRKSKDNLNSRLDLQSLGIKQDMHPVMQGTKVFLPPTAFSLSAHEKKLFYQVQDVMAKGENPSKEIQILAKGPDMHVITYNSYLINGYNFRTKSCDEGKSTQRGIMAKEKVSGGRVEINKYELQRMMQIERNNEVLVQHLPHLAGKFKMNAQKTRQITSNMPSKSVDFQCHDAYFSEEDVQDQSYEENDLRELSEADDMDQSFEANMDSYDGKNVKLKVDYNEHFQPVGPYASKLANVIGNLAKGKFLSLAYEDWTDVPNKDDVWDNVKARSNRGKANRAKMVAVHTIGTRSLANVRHDMEKKKGRKVSRAEVFKVAYTRKDGRPQPAHEVTIIQPRIVEALQLNQKRPAMKVQPRIARELQLNLNKHARKVQPRIVEESQLNHNRHDGMVQPGVARESQVNQNMHVTKGVQKHMARYNNNKPTEIEGANVGTTKHANVKRAALACENVVGRDVFLKRIVRPYNRVARATIQSQDPLEMVGGTMLGRECYKVVIDSLICGDAELFRPHRNLNYIRDAIGHCIAWPSQLVEEVSPQCNGEVTKTGL</sequence>
<name>Q0DP49_ORYSJ</name>
<dbReference type="PANTHER" id="PTHR10775:SF182">
    <property type="entry name" value="TRANSPOSON, EN_SPM-LIKE, TRANSPOSASE-ASSOCIATED DOMAIN PROTEIN-RELATED"/>
    <property type="match status" value="1"/>
</dbReference>
<dbReference type="KEGG" id="dosa:Os03g0714800"/>
<dbReference type="AlphaFoldDB" id="Q0DP49"/>
<dbReference type="Pfam" id="PF02992">
    <property type="entry name" value="Transposase_21"/>
    <property type="match status" value="1"/>
</dbReference>
<protein>
    <submittedName>
        <fullName evidence="2">Os03g0714800 protein</fullName>
    </submittedName>
</protein>
<reference evidence="2 3" key="1">
    <citation type="journal article" date="2005" name="Nature">
        <title>The map-based sequence of the rice genome.</title>
        <authorList>
            <consortium name="International rice genome sequencing project (IRGSP)"/>
            <person name="Matsumoto T."/>
            <person name="Wu J."/>
            <person name="Kanamori H."/>
            <person name="Katayose Y."/>
            <person name="Fujisawa M."/>
            <person name="Namiki N."/>
            <person name="Mizuno H."/>
            <person name="Yamamoto K."/>
            <person name="Antonio B.A."/>
            <person name="Baba T."/>
            <person name="Sakata K."/>
            <person name="Nagamura Y."/>
            <person name="Aoki H."/>
            <person name="Arikawa K."/>
            <person name="Arita K."/>
            <person name="Bito T."/>
            <person name="Chiden Y."/>
            <person name="Fujitsuka N."/>
            <person name="Fukunaka R."/>
            <person name="Hamada M."/>
            <person name="Harada C."/>
            <person name="Hayashi A."/>
            <person name="Hijishita S."/>
            <person name="Honda M."/>
            <person name="Hosokawa S."/>
            <person name="Ichikawa Y."/>
            <person name="Idonuma A."/>
            <person name="Iijima M."/>
            <person name="Ikeda M."/>
            <person name="Ikeno M."/>
            <person name="Ito K."/>
            <person name="Ito S."/>
            <person name="Ito T."/>
            <person name="Ito Y."/>
            <person name="Ito Y."/>
            <person name="Iwabuchi A."/>
            <person name="Kamiya K."/>
            <person name="Karasawa W."/>
            <person name="Kurita K."/>
            <person name="Katagiri S."/>
            <person name="Kikuta A."/>
            <person name="Kobayashi H."/>
            <person name="Kobayashi N."/>
            <person name="Machita K."/>
            <person name="Maehara T."/>
            <person name="Masukawa M."/>
            <person name="Mizubayashi T."/>
            <person name="Mukai Y."/>
            <person name="Nagasaki H."/>
            <person name="Nagata Y."/>
            <person name="Naito S."/>
            <person name="Nakashima M."/>
            <person name="Nakama Y."/>
            <person name="Nakamichi Y."/>
            <person name="Nakamura M."/>
            <person name="Meguro A."/>
            <person name="Negishi M."/>
            <person name="Ohta I."/>
            <person name="Ohta T."/>
            <person name="Okamoto M."/>
            <person name="Ono N."/>
            <person name="Saji S."/>
            <person name="Sakaguchi M."/>
            <person name="Sakai K."/>
            <person name="Shibata M."/>
            <person name="Shimokawa T."/>
            <person name="Song J."/>
            <person name="Takazaki Y."/>
            <person name="Terasawa K."/>
            <person name="Tsugane M."/>
            <person name="Tsuji K."/>
            <person name="Ueda S."/>
            <person name="Waki K."/>
            <person name="Yamagata H."/>
            <person name="Yamamoto M."/>
            <person name="Yamamoto S."/>
            <person name="Yamane H."/>
            <person name="Yoshiki S."/>
            <person name="Yoshihara R."/>
            <person name="Yukawa K."/>
            <person name="Zhong H."/>
            <person name="Yano M."/>
            <person name="Yuan Q."/>
            <person name="Ouyang S."/>
            <person name="Liu J."/>
            <person name="Jones K.M."/>
            <person name="Gansberger K."/>
            <person name="Moffat K."/>
            <person name="Hill J."/>
            <person name="Bera J."/>
            <person name="Fadrosh D."/>
            <person name="Jin S."/>
            <person name="Johri S."/>
            <person name="Kim M."/>
            <person name="Overton L."/>
            <person name="Reardon M."/>
            <person name="Tsitrin T."/>
            <person name="Vuong H."/>
            <person name="Weaver B."/>
            <person name="Ciecko A."/>
            <person name="Tallon L."/>
            <person name="Jackson J."/>
            <person name="Pai G."/>
            <person name="Aken S.V."/>
            <person name="Utterback T."/>
            <person name="Reidmuller S."/>
            <person name="Feldblyum T."/>
            <person name="Hsiao J."/>
            <person name="Zismann V."/>
            <person name="Iobst S."/>
            <person name="de Vazeille A.R."/>
            <person name="Buell C.R."/>
            <person name="Ying K."/>
            <person name="Li Y."/>
            <person name="Lu T."/>
            <person name="Huang Y."/>
            <person name="Zhao Q."/>
            <person name="Feng Q."/>
            <person name="Zhang L."/>
            <person name="Zhu J."/>
            <person name="Weng Q."/>
            <person name="Mu J."/>
            <person name="Lu Y."/>
            <person name="Fan D."/>
            <person name="Liu Y."/>
            <person name="Guan J."/>
            <person name="Zhang Y."/>
            <person name="Yu S."/>
            <person name="Liu X."/>
            <person name="Zhang Y."/>
            <person name="Hong G."/>
            <person name="Han B."/>
            <person name="Choisne N."/>
            <person name="Demange N."/>
            <person name="Orjeda G."/>
            <person name="Samain S."/>
            <person name="Cattolico L."/>
            <person name="Pelletier E."/>
            <person name="Couloux A."/>
            <person name="Segurens B."/>
            <person name="Wincker P."/>
            <person name="D'Hont A."/>
            <person name="Scarpelli C."/>
            <person name="Weissenbach J."/>
            <person name="Salanoubat M."/>
            <person name="Quetier F."/>
            <person name="Yu Y."/>
            <person name="Kim H.R."/>
            <person name="Rambo T."/>
            <person name="Currie J."/>
            <person name="Collura K."/>
            <person name="Luo M."/>
            <person name="Yang T."/>
            <person name="Ammiraju J.S.S."/>
            <person name="Engler F."/>
            <person name="Soderlund C."/>
            <person name="Wing R.A."/>
            <person name="Palmer L.E."/>
            <person name="de la Bastide M."/>
            <person name="Spiegel L."/>
            <person name="Nascimento L."/>
            <person name="Zutavern T."/>
            <person name="O'Shaughnessy A."/>
            <person name="Dike S."/>
            <person name="Dedhia N."/>
            <person name="Preston R."/>
            <person name="Balija V."/>
            <person name="McCombie W.R."/>
            <person name="Chow T."/>
            <person name="Chen H."/>
            <person name="Chung M."/>
            <person name="Chen C."/>
            <person name="Shaw J."/>
            <person name="Wu H."/>
            <person name="Hsiao K."/>
            <person name="Chao Y."/>
            <person name="Chu M."/>
            <person name="Cheng C."/>
            <person name="Hour A."/>
            <person name="Lee P."/>
            <person name="Lin S."/>
            <person name="Lin Y."/>
            <person name="Liou J."/>
            <person name="Liu S."/>
            <person name="Hsing Y."/>
            <person name="Raghuvanshi S."/>
            <person name="Mohanty A."/>
            <person name="Bharti A.K."/>
            <person name="Gaur A."/>
            <person name="Gupta V."/>
            <person name="Kumar D."/>
            <person name="Ravi V."/>
            <person name="Vij S."/>
            <person name="Kapur A."/>
            <person name="Khurana P."/>
            <person name="Khurana P."/>
            <person name="Khurana J.P."/>
            <person name="Tyagi A.K."/>
            <person name="Gaikwad K."/>
            <person name="Singh A."/>
            <person name="Dalal V."/>
            <person name="Srivastava S."/>
            <person name="Dixit A."/>
            <person name="Pal A.K."/>
            <person name="Ghazi I.A."/>
            <person name="Yadav M."/>
            <person name="Pandit A."/>
            <person name="Bhargava A."/>
            <person name="Sureshbabu K."/>
            <person name="Batra K."/>
            <person name="Sharma T.R."/>
            <person name="Mohapatra T."/>
            <person name="Singh N.K."/>
            <person name="Messing J."/>
            <person name="Nelson A.B."/>
            <person name="Fuks G."/>
            <person name="Kavchok S."/>
            <person name="Keizer G."/>
            <person name="Linton E."/>
            <person name="Llaca V."/>
            <person name="Song R."/>
            <person name="Tanyolac B."/>
            <person name="Young S."/>
            <person name="Ho-Il K."/>
            <person name="Hahn J.H."/>
            <person name="Sangsakoo G."/>
            <person name="Vanavichit A."/>
            <person name="de Mattos Luiz.A.T."/>
            <person name="Zimmer P.D."/>
            <person name="Malone G."/>
            <person name="Dellagostin O."/>
            <person name="de Oliveira A.C."/>
            <person name="Bevan M."/>
            <person name="Bancroft I."/>
            <person name="Minx P."/>
            <person name="Cordum H."/>
            <person name="Wilson R."/>
            <person name="Cheng Z."/>
            <person name="Jin W."/>
            <person name="Jiang J."/>
            <person name="Leong S.A."/>
            <person name="Iwama H."/>
            <person name="Gojobori T."/>
            <person name="Itoh T."/>
            <person name="Niimura Y."/>
            <person name="Fujii Y."/>
            <person name="Habara T."/>
            <person name="Sakai H."/>
            <person name="Sato Y."/>
            <person name="Wilson G."/>
            <person name="Kumar K."/>
            <person name="McCouch S."/>
            <person name="Juretic N."/>
            <person name="Hoen D."/>
            <person name="Wright S."/>
            <person name="Bruskiewich R."/>
            <person name="Bureau T."/>
            <person name="Miyao A."/>
            <person name="Hirochika H."/>
            <person name="Nishikawa T."/>
            <person name="Kadowaki K."/>
            <person name="Sugiura M."/>
            <person name="Burr B."/>
            <person name="Sasaki T."/>
        </authorList>
    </citation>
    <scope>NUCLEOTIDE SEQUENCE [LARGE SCALE GENOMIC DNA]</scope>
    <source>
        <strain evidence="3">cv. Nipponbare</strain>
    </source>
</reference>
<feature type="domain" description="Transposase Tnp1/En/Spm-like" evidence="1">
    <location>
        <begin position="647"/>
        <end position="711"/>
    </location>
</feature>
<dbReference type="PANTHER" id="PTHR10775">
    <property type="entry name" value="OS08G0208400 PROTEIN"/>
    <property type="match status" value="1"/>
</dbReference>